<keyword evidence="5" id="KW-0143">Chaperone</keyword>
<dbReference type="PRINTS" id="PR00301">
    <property type="entry name" value="HEATSHOCK70"/>
</dbReference>
<feature type="region of interest" description="Disordered" evidence="6">
    <location>
        <begin position="443"/>
        <end position="467"/>
    </location>
</feature>
<dbReference type="EMBL" id="CP053564">
    <property type="protein sequence ID" value="QJY47084.1"/>
    <property type="molecule type" value="Genomic_DNA"/>
</dbReference>
<dbReference type="Proteomes" id="UP000505377">
    <property type="component" value="Chromosome"/>
</dbReference>
<keyword evidence="3" id="KW-0067">ATP-binding</keyword>
<dbReference type="SUPFAM" id="SSF53067">
    <property type="entry name" value="Actin-like ATPase domain"/>
    <property type="match status" value="2"/>
</dbReference>
<accession>A0A6M6JGG4</accession>
<dbReference type="RefSeq" id="WP_172159283.1">
    <property type="nucleotide sequence ID" value="NZ_CP053564.1"/>
</dbReference>
<keyword evidence="7" id="KW-0812">Transmembrane</keyword>
<evidence type="ECO:0000256" key="4">
    <source>
        <dbReference type="ARBA" id="ARBA00023016"/>
    </source>
</evidence>
<keyword evidence="7" id="KW-0472">Membrane</keyword>
<dbReference type="Gene3D" id="3.30.420.40">
    <property type="match status" value="2"/>
</dbReference>
<dbReference type="AlphaFoldDB" id="A0A6M6JGG4"/>
<evidence type="ECO:0000256" key="3">
    <source>
        <dbReference type="ARBA" id="ARBA00022840"/>
    </source>
</evidence>
<dbReference type="PROSITE" id="PS01036">
    <property type="entry name" value="HSP70_3"/>
    <property type="match status" value="1"/>
</dbReference>
<feature type="compositionally biased region" description="Pro residues" evidence="6">
    <location>
        <begin position="549"/>
        <end position="580"/>
    </location>
</feature>
<dbReference type="GO" id="GO:0030968">
    <property type="term" value="P:endoplasmic reticulum unfolded protein response"/>
    <property type="evidence" value="ECO:0007669"/>
    <property type="project" value="TreeGrafter"/>
</dbReference>
<keyword evidence="2" id="KW-0547">Nucleotide-binding</keyword>
<evidence type="ECO:0000256" key="7">
    <source>
        <dbReference type="SAM" id="Phobius"/>
    </source>
</evidence>
<keyword evidence="7" id="KW-1133">Transmembrane helix</keyword>
<evidence type="ECO:0000313" key="9">
    <source>
        <dbReference type="Proteomes" id="UP000505377"/>
    </source>
</evidence>
<feature type="region of interest" description="Disordered" evidence="6">
    <location>
        <begin position="512"/>
        <end position="642"/>
    </location>
</feature>
<gene>
    <name evidence="8" type="ORF">HOP40_15750</name>
</gene>
<evidence type="ECO:0000256" key="2">
    <source>
        <dbReference type="ARBA" id="ARBA00022741"/>
    </source>
</evidence>
<dbReference type="PROSITE" id="PS00297">
    <property type="entry name" value="HSP70_1"/>
    <property type="match status" value="1"/>
</dbReference>
<feature type="transmembrane region" description="Helical" evidence="7">
    <location>
        <begin position="486"/>
        <end position="507"/>
    </location>
</feature>
<evidence type="ECO:0000256" key="5">
    <source>
        <dbReference type="ARBA" id="ARBA00023186"/>
    </source>
</evidence>
<dbReference type="GO" id="GO:0005524">
    <property type="term" value="F:ATP binding"/>
    <property type="evidence" value="ECO:0007669"/>
    <property type="project" value="UniProtKB-KW"/>
</dbReference>
<protein>
    <submittedName>
        <fullName evidence="8">Hsp70 family protein</fullName>
    </submittedName>
</protein>
<keyword evidence="9" id="KW-1185">Reference proteome</keyword>
<evidence type="ECO:0000256" key="6">
    <source>
        <dbReference type="SAM" id="MobiDB-lite"/>
    </source>
</evidence>
<dbReference type="PANTHER" id="PTHR45639:SF34">
    <property type="entry name" value="CHAPERONE PROTEIN DNAK"/>
    <property type="match status" value="1"/>
</dbReference>
<sequence>MYQLGVDLGTTWSAAAVCRDGARTAEPVPLGEHGHAVASAVFAGADGSFLLGEAAERRALSDPDRVVREFKRRIGDPTPVLVGREPVPAEVLAARFVAALVRQVSQREGGPPSRIAVTHPAGWGPHKTAALRAALAAQGVGPLVLLSEPQAAAVGYASAERVEAGSVVAVYDLGGGTFDAAVVRKDPRGGFALLGTPEGIERLGGVDFDEAVFAHVRDAIGPAWAELDGTDPAVLEAVARLRRECTAAKEALSVDTVVQVPVMLPGLHTRVRLGRAEFEDMVRPAIAETVDALARALASAGVAPADVATLLLVGGSSRMPLVTELVSAGIGRPASADVDPKGVIAAGAALVARGASAPAAEALAAHGAGAMSTDDGSAARVAALRAAASREGSVRDAAARDATVRAVPVRGAAVGSAAAGGAAVGGAAAGGAAVGGAAVGGPGRGAAGPGPAGEPPVTRALRPPRPARPFAEVEAAATRRAIPRRVLAAAAASVLAAGVLGGAILFANRAGPDASAATPDPTTLSRVEPAAPTTTTAAPEPVEPEPEPEPPAPEPEPEPAPRTAPRTAAPPAPTTAPPTIDPTTAPPTTTDPTTAPPDTGAAEGSTSAAPAAVEGAVVPVVPDAPAVDPADLAPAADPTGAA</sequence>
<reference evidence="8 9" key="1">
    <citation type="submission" date="2020-05" db="EMBL/GenBank/DDBJ databases">
        <authorList>
            <person name="Mo P."/>
        </authorList>
    </citation>
    <scope>NUCLEOTIDE SEQUENCE [LARGE SCALE GENOMIC DNA]</scope>
    <source>
        <strain evidence="8 9">Gen01</strain>
    </source>
</reference>
<dbReference type="GO" id="GO:0140662">
    <property type="term" value="F:ATP-dependent protein folding chaperone"/>
    <property type="evidence" value="ECO:0007669"/>
    <property type="project" value="InterPro"/>
</dbReference>
<evidence type="ECO:0000256" key="1">
    <source>
        <dbReference type="ARBA" id="ARBA00007381"/>
    </source>
</evidence>
<name>A0A6M6JGG4_9PSEU</name>
<dbReference type="PANTHER" id="PTHR45639">
    <property type="entry name" value="HSC70CB, ISOFORM G-RELATED"/>
    <property type="match status" value="1"/>
</dbReference>
<dbReference type="InterPro" id="IPR043129">
    <property type="entry name" value="ATPase_NBD"/>
</dbReference>
<dbReference type="InterPro" id="IPR018181">
    <property type="entry name" value="Heat_shock_70_CS"/>
</dbReference>
<evidence type="ECO:0000313" key="8">
    <source>
        <dbReference type="EMBL" id="QJY47084.1"/>
    </source>
</evidence>
<dbReference type="Pfam" id="PF00012">
    <property type="entry name" value="HSP70"/>
    <property type="match status" value="2"/>
</dbReference>
<keyword evidence="4" id="KW-0346">Stress response</keyword>
<organism evidence="8 9">
    <name type="scientific">Pseudonocardia broussonetiae</name>
    <dbReference type="NCBI Taxonomy" id="2736640"/>
    <lineage>
        <taxon>Bacteria</taxon>
        <taxon>Bacillati</taxon>
        <taxon>Actinomycetota</taxon>
        <taxon>Actinomycetes</taxon>
        <taxon>Pseudonocardiales</taxon>
        <taxon>Pseudonocardiaceae</taxon>
        <taxon>Pseudonocardia</taxon>
    </lineage>
</organism>
<dbReference type="KEGG" id="pbro:HOP40_15750"/>
<feature type="compositionally biased region" description="Low complexity" evidence="6">
    <location>
        <begin position="581"/>
        <end position="642"/>
    </location>
</feature>
<dbReference type="Gene3D" id="3.90.640.10">
    <property type="entry name" value="Actin, Chain A, domain 4"/>
    <property type="match status" value="1"/>
</dbReference>
<proteinExistence type="inferred from homology"/>
<comment type="similarity">
    <text evidence="1">Belongs to the heat shock protein 70 family.</text>
</comment>
<dbReference type="InterPro" id="IPR013126">
    <property type="entry name" value="Hsp_70_fam"/>
</dbReference>
<feature type="compositionally biased region" description="Low complexity" evidence="6">
    <location>
        <begin position="528"/>
        <end position="540"/>
    </location>
</feature>